<dbReference type="InterPro" id="IPR013321">
    <property type="entry name" value="Arc_rbn_hlx_hlx"/>
</dbReference>
<gene>
    <name evidence="2" type="ORF">NCTC10005_04214</name>
</gene>
<sequence>MSTSIKRDKQPKGGGKAPAFQIRISPDLKQQISEIAEKEGVSLGNWIKELIRSELKKNGITPKG</sequence>
<dbReference type="Proteomes" id="UP000255106">
    <property type="component" value="Unassembled WGS sequence"/>
</dbReference>
<feature type="compositionally biased region" description="Basic and acidic residues" evidence="1">
    <location>
        <begin position="1"/>
        <end position="11"/>
    </location>
</feature>
<organism evidence="2 3">
    <name type="scientific">Enterobacter cloacae</name>
    <dbReference type="NCBI Taxonomy" id="550"/>
    <lineage>
        <taxon>Bacteria</taxon>
        <taxon>Pseudomonadati</taxon>
        <taxon>Pseudomonadota</taxon>
        <taxon>Gammaproteobacteria</taxon>
        <taxon>Enterobacterales</taxon>
        <taxon>Enterobacteriaceae</taxon>
        <taxon>Enterobacter</taxon>
        <taxon>Enterobacter cloacae complex</taxon>
    </lineage>
</organism>
<proteinExistence type="predicted"/>
<dbReference type="InterPro" id="IPR008651">
    <property type="entry name" value="Uncharacterised_HicB"/>
</dbReference>
<feature type="region of interest" description="Disordered" evidence="1">
    <location>
        <begin position="1"/>
        <end position="20"/>
    </location>
</feature>
<dbReference type="RefSeq" id="WP_014883655.1">
    <property type="nucleotide sequence ID" value="NZ_CAXOGW010000017.1"/>
</dbReference>
<reference evidence="2 3" key="1">
    <citation type="submission" date="2018-06" db="EMBL/GenBank/DDBJ databases">
        <authorList>
            <consortium name="Pathogen Informatics"/>
            <person name="Doyle S."/>
        </authorList>
    </citation>
    <scope>NUCLEOTIDE SEQUENCE [LARGE SCALE GENOMIC DNA]</scope>
    <source>
        <strain evidence="2 3">NCTC10005</strain>
    </source>
</reference>
<evidence type="ECO:0000313" key="2">
    <source>
        <dbReference type="EMBL" id="STQ11439.1"/>
    </source>
</evidence>
<evidence type="ECO:0000256" key="1">
    <source>
        <dbReference type="SAM" id="MobiDB-lite"/>
    </source>
</evidence>
<name>A0A0M7FVY2_ENTCL</name>
<dbReference type="EMBL" id="UGJB01000004">
    <property type="protein sequence ID" value="STQ11439.1"/>
    <property type="molecule type" value="Genomic_DNA"/>
</dbReference>
<dbReference type="GO" id="GO:0043565">
    <property type="term" value="F:sequence-specific DNA binding"/>
    <property type="evidence" value="ECO:0007669"/>
    <property type="project" value="UniProtKB-ARBA"/>
</dbReference>
<protein>
    <submittedName>
        <fullName evidence="2">Putative repressor</fullName>
    </submittedName>
</protein>
<dbReference type="SUPFAM" id="SSF47598">
    <property type="entry name" value="Ribbon-helix-helix"/>
    <property type="match status" value="1"/>
</dbReference>
<accession>A0A0M7FVY2</accession>
<evidence type="ECO:0000313" key="3">
    <source>
        <dbReference type="Proteomes" id="UP000255106"/>
    </source>
</evidence>
<dbReference type="Pfam" id="PF05534">
    <property type="entry name" value="HicB"/>
    <property type="match status" value="1"/>
</dbReference>
<dbReference type="InterPro" id="IPR010985">
    <property type="entry name" value="Ribbon_hlx_hlx"/>
</dbReference>
<dbReference type="Gene3D" id="1.10.1220.10">
    <property type="entry name" value="Met repressor-like"/>
    <property type="match status" value="1"/>
</dbReference>
<dbReference type="AlphaFoldDB" id="A0A0M7FVY2"/>
<dbReference type="GO" id="GO:0006355">
    <property type="term" value="P:regulation of DNA-templated transcription"/>
    <property type="evidence" value="ECO:0007669"/>
    <property type="project" value="InterPro"/>
</dbReference>